<name>A0ABV7EE81_9SPHN</name>
<dbReference type="EMBL" id="JBHRSU010000001">
    <property type="protein sequence ID" value="MFC3099720.1"/>
    <property type="molecule type" value="Genomic_DNA"/>
</dbReference>
<evidence type="ECO:0000313" key="1">
    <source>
        <dbReference type="EMBL" id="MFC3099720.1"/>
    </source>
</evidence>
<accession>A0ABV7EE81</accession>
<evidence type="ECO:0000313" key="2">
    <source>
        <dbReference type="Proteomes" id="UP001595378"/>
    </source>
</evidence>
<sequence length="693" mass="74559">MKRIFSRCCELFLGGCAHAAPAKPISGPMTGASRARSEEGLRSASNCKTAARDISSPIKASQVAFPLLLAVAMSGCNTSEAPIGGPASALPPAPAGYLAPLTDAVKELYGEWRPLSGPGVSRQDRLTIWSPMFSWGSGCELTQGQLRDMGGGRFGLDNFTRLSPRCEPQRRLAPFDRGEVSITMPDSATLRIERGGEAWLFAKVDVVGTYPGDNLIRGEWLLADSRGRPFRNDELTRVTFGPEYRVDAANCSLATNAWFGDRDWQVRIGGSYVRMNEPCRPRTLGDRLAKLGTAAVYTAEPAETRMTVRISGQRATLVPAARYPDLARNADAIPPHGWAQELADAAAKLEGEAREGLALRAVALGGEAFPGVGARVDPRRLAFAGLTARQHERAVEAGLLPPALGPPDSLSEHLAAAPIVTVATLEGIRPVDRGDGLSLDYLYRVREGWRGGQRTGDLLIVRMPSLEVRSRSRAITPAAGDEVLLLASRTGYIAGRLIEGIPPSADTRVVQMTLPLMRVVNGKLAELVDGANVLGAAGFAGTSVDEARELARSVDERMTAFAPPRPADRFGNPTVRRFFITRVGGRALPDPTRLWLEHDGSTNFGNPRGYGGVTAFFDGCNLTQRSGEYWVTNDAGCTDSVGRDLAEPVVERVAKWIDDNGFPDIICVSTCPADPNYTVPLRDGEVTMRAMLR</sequence>
<dbReference type="RefSeq" id="WP_336917038.1">
    <property type="nucleotide sequence ID" value="NZ_JBANRN010000001.1"/>
</dbReference>
<comment type="caution">
    <text evidence="1">The sequence shown here is derived from an EMBL/GenBank/DDBJ whole genome shotgun (WGS) entry which is preliminary data.</text>
</comment>
<protein>
    <recommendedName>
        <fullName evidence="3">META domain-containing protein</fullName>
    </recommendedName>
</protein>
<gene>
    <name evidence="1" type="ORF">ACFODK_02310</name>
</gene>
<dbReference type="Proteomes" id="UP001595378">
    <property type="component" value="Unassembled WGS sequence"/>
</dbReference>
<organism evidence="1 2">
    <name type="scientific">Alteraurantiacibacter lauratis</name>
    <dbReference type="NCBI Taxonomy" id="2054627"/>
    <lineage>
        <taxon>Bacteria</taxon>
        <taxon>Pseudomonadati</taxon>
        <taxon>Pseudomonadota</taxon>
        <taxon>Alphaproteobacteria</taxon>
        <taxon>Sphingomonadales</taxon>
        <taxon>Erythrobacteraceae</taxon>
        <taxon>Alteraurantiacibacter</taxon>
    </lineage>
</organism>
<keyword evidence="2" id="KW-1185">Reference proteome</keyword>
<evidence type="ECO:0008006" key="3">
    <source>
        <dbReference type="Google" id="ProtNLM"/>
    </source>
</evidence>
<proteinExistence type="predicted"/>
<reference evidence="2" key="1">
    <citation type="journal article" date="2019" name="Int. J. Syst. Evol. Microbiol.">
        <title>The Global Catalogue of Microorganisms (GCM) 10K type strain sequencing project: providing services to taxonomists for standard genome sequencing and annotation.</title>
        <authorList>
            <consortium name="The Broad Institute Genomics Platform"/>
            <consortium name="The Broad Institute Genome Sequencing Center for Infectious Disease"/>
            <person name="Wu L."/>
            <person name="Ma J."/>
        </authorList>
    </citation>
    <scope>NUCLEOTIDE SEQUENCE [LARGE SCALE GENOMIC DNA]</scope>
    <source>
        <strain evidence="2">KCTC 52606</strain>
    </source>
</reference>